<dbReference type="InterPro" id="IPR036188">
    <property type="entry name" value="FAD/NAD-bd_sf"/>
</dbReference>
<evidence type="ECO:0000256" key="1">
    <source>
        <dbReference type="ARBA" id="ARBA00005272"/>
    </source>
</evidence>
<comment type="caution">
    <text evidence="10">The sequence shown here is derived from an EMBL/GenBank/DDBJ whole genome shotgun (WGS) entry which is preliminary data.</text>
</comment>
<dbReference type="PRINTS" id="PR00368">
    <property type="entry name" value="FADPNR"/>
</dbReference>
<evidence type="ECO:0000256" key="3">
    <source>
        <dbReference type="ARBA" id="ARBA00022630"/>
    </source>
</evidence>
<evidence type="ECO:0000256" key="6">
    <source>
        <dbReference type="ARBA" id="ARBA00023027"/>
    </source>
</evidence>
<comment type="catalytic activity">
    <reaction evidence="7">
        <text>a quinone + NADH + H(+) = a quinol + NAD(+)</text>
        <dbReference type="Rhea" id="RHEA:46160"/>
        <dbReference type="ChEBI" id="CHEBI:15378"/>
        <dbReference type="ChEBI" id="CHEBI:24646"/>
        <dbReference type="ChEBI" id="CHEBI:57540"/>
        <dbReference type="ChEBI" id="CHEBI:57945"/>
        <dbReference type="ChEBI" id="CHEBI:132124"/>
        <dbReference type="EC" id="1.6.5.9"/>
    </reaction>
</comment>
<evidence type="ECO:0000256" key="5">
    <source>
        <dbReference type="ARBA" id="ARBA00023002"/>
    </source>
</evidence>
<keyword evidence="11" id="KW-1185">Reference proteome</keyword>
<dbReference type="STRING" id="1963862.B4O97_08105"/>
<keyword evidence="8" id="KW-0812">Transmembrane</keyword>
<evidence type="ECO:0000313" key="10">
    <source>
        <dbReference type="EMBL" id="ORC35598.1"/>
    </source>
</evidence>
<dbReference type="Gene3D" id="3.50.50.100">
    <property type="match status" value="2"/>
</dbReference>
<keyword evidence="5" id="KW-0560">Oxidoreductase</keyword>
<feature type="transmembrane region" description="Helical" evidence="8">
    <location>
        <begin position="643"/>
        <end position="662"/>
    </location>
</feature>
<gene>
    <name evidence="10" type="ORF">B4O97_08105</name>
</gene>
<dbReference type="OrthoDB" id="9781621at2"/>
<accession>A0A1Y1RYJ7</accession>
<dbReference type="Pfam" id="PF07992">
    <property type="entry name" value="Pyr_redox_2"/>
    <property type="match status" value="1"/>
</dbReference>
<comment type="similarity">
    <text evidence="1">Belongs to the NADH dehydrogenase family.</text>
</comment>
<name>A0A1Y1RYJ7_9SPIO</name>
<proteinExistence type="inferred from homology"/>
<dbReference type="AlphaFoldDB" id="A0A1Y1RYJ7"/>
<keyword evidence="8" id="KW-0472">Membrane</keyword>
<evidence type="ECO:0000256" key="4">
    <source>
        <dbReference type="ARBA" id="ARBA00022827"/>
    </source>
</evidence>
<feature type="transmembrane region" description="Helical" evidence="8">
    <location>
        <begin position="668"/>
        <end position="691"/>
    </location>
</feature>
<keyword evidence="6" id="KW-0520">NAD</keyword>
<keyword evidence="4" id="KW-0274">FAD</keyword>
<organism evidence="10 11">
    <name type="scientific">Marispirochaeta aestuarii</name>
    <dbReference type="NCBI Taxonomy" id="1963862"/>
    <lineage>
        <taxon>Bacteria</taxon>
        <taxon>Pseudomonadati</taxon>
        <taxon>Spirochaetota</taxon>
        <taxon>Spirochaetia</taxon>
        <taxon>Spirochaetales</taxon>
        <taxon>Spirochaetaceae</taxon>
        <taxon>Marispirochaeta</taxon>
    </lineage>
</organism>
<dbReference type="PANTHER" id="PTHR43706">
    <property type="entry name" value="NADH DEHYDROGENASE"/>
    <property type="match status" value="1"/>
</dbReference>
<keyword evidence="8" id="KW-1133">Transmembrane helix</keyword>
<feature type="transmembrane region" description="Helical" evidence="8">
    <location>
        <begin position="615"/>
        <end position="636"/>
    </location>
</feature>
<dbReference type="EMBL" id="MWQY01000008">
    <property type="protein sequence ID" value="ORC35598.1"/>
    <property type="molecule type" value="Genomic_DNA"/>
</dbReference>
<evidence type="ECO:0000256" key="2">
    <source>
        <dbReference type="ARBA" id="ARBA00012637"/>
    </source>
</evidence>
<keyword evidence="3" id="KW-0285">Flavoprotein</keyword>
<dbReference type="SUPFAM" id="SSF51905">
    <property type="entry name" value="FAD/NAD(P)-binding domain"/>
    <property type="match status" value="2"/>
</dbReference>
<dbReference type="PANTHER" id="PTHR43706:SF47">
    <property type="entry name" value="EXTERNAL NADH-UBIQUINONE OXIDOREDUCTASE 1, MITOCHONDRIAL-RELATED"/>
    <property type="match status" value="1"/>
</dbReference>
<dbReference type="RefSeq" id="WP_083049869.1">
    <property type="nucleotide sequence ID" value="NZ_MWQY01000008.1"/>
</dbReference>
<evidence type="ECO:0000256" key="7">
    <source>
        <dbReference type="ARBA" id="ARBA00047599"/>
    </source>
</evidence>
<evidence type="ECO:0000256" key="8">
    <source>
        <dbReference type="SAM" id="Phobius"/>
    </source>
</evidence>
<dbReference type="InterPro" id="IPR023753">
    <property type="entry name" value="FAD/NAD-binding_dom"/>
</dbReference>
<dbReference type="EC" id="1.6.5.9" evidence="2"/>
<dbReference type="GO" id="GO:0050136">
    <property type="term" value="F:NADH dehydrogenase (quinone) (non-electrogenic) activity"/>
    <property type="evidence" value="ECO:0007669"/>
    <property type="project" value="UniProtKB-EC"/>
</dbReference>
<dbReference type="Proteomes" id="UP000192343">
    <property type="component" value="Unassembled WGS sequence"/>
</dbReference>
<protein>
    <recommendedName>
        <fullName evidence="2">NADH:ubiquinone reductase (non-electrogenic)</fullName>
        <ecNumber evidence="2">1.6.5.9</ecNumber>
    </recommendedName>
</protein>
<evidence type="ECO:0000313" key="11">
    <source>
        <dbReference type="Proteomes" id="UP000192343"/>
    </source>
</evidence>
<feature type="domain" description="FAD/NAD(P)-binding" evidence="9">
    <location>
        <begin position="3"/>
        <end position="265"/>
    </location>
</feature>
<evidence type="ECO:0000259" key="9">
    <source>
        <dbReference type="Pfam" id="PF07992"/>
    </source>
</evidence>
<dbReference type="InterPro" id="IPR045024">
    <property type="entry name" value="NDH-2"/>
</dbReference>
<sequence length="721" mass="78828">MKRIVILGGGYGGIAAAKKLAKIFKKNNDIEITIVDKNTYHTLMTELHEVAGSRVDPDSVMVSYERIFANTKVKVITDFITGIDFEKKALVSEKAAYPYDYLILGTGGAPEFFDIQGIQENSFSLWSLEDAIRIRQHIEERFRLAAKEPDPEQKKQMLTFVVAGAGFTGIELAGELMERRDVLCARYHIDPRDVRIIVVEAMDRVLPIIEEPLRKKAEKYMRKHGIEIMLKSPIVAAEENLVILQSGESIKTETFVWTCGIHGSEFTSRIPLEKGHTARGECSIASEEGIHGMSGCRFEEDETYIVGKRGRILVNNLMQTADYHDIYAVGDNLWFVEEGKVLPQIVETALQTGECAAENIAADIQSKDKKGFKSNYHGFMVSIGGRYCVSNAGGIKLSGFFAMAMKHMVNLHYLFGLAGINACWAYLKHEFFHMEDKRTLIGGHLSYRMQGFWAVPLRMWLGLMWLVEGVNKIGEGWLNFSAGTKSGWMFSKGVTQAGVKAAADAATAATGAAGDYAADAATAATGAADAAAETVTAATGAAADYASDAVSAATGAVADTAAEAVSAATGAVSAAADSAHEAFGLVWDTAKTIIPYDSGFVTWFREIFMDSMAAYIPYQLFQVMVVGVEVLIGLALIGGLFTFPAAGVSIIMCFVFIFSGMFSWSQLWFIFAAIVMLGGAGRSFGLDHYVLPFLGRKWRSMSLVQRYHLYGGEPVNTKKKR</sequence>
<reference evidence="10 11" key="1">
    <citation type="submission" date="2017-03" db="EMBL/GenBank/DDBJ databases">
        <title>Draft Genome sequence of Marispirochaeta sp. strain JC444.</title>
        <authorList>
            <person name="Shivani Y."/>
            <person name="Subhash Y."/>
            <person name="Sasikala C."/>
            <person name="Ramana C."/>
        </authorList>
    </citation>
    <scope>NUCLEOTIDE SEQUENCE [LARGE SCALE GENOMIC DNA]</scope>
    <source>
        <strain evidence="10 11">JC444</strain>
    </source>
</reference>